<evidence type="ECO:0000259" key="1">
    <source>
        <dbReference type="Pfam" id="PF18701"/>
    </source>
</evidence>
<organism evidence="2 3">
    <name type="scientific">Trichonephila inaurata madagascariensis</name>
    <dbReference type="NCBI Taxonomy" id="2747483"/>
    <lineage>
        <taxon>Eukaryota</taxon>
        <taxon>Metazoa</taxon>
        <taxon>Ecdysozoa</taxon>
        <taxon>Arthropoda</taxon>
        <taxon>Chelicerata</taxon>
        <taxon>Arachnida</taxon>
        <taxon>Araneae</taxon>
        <taxon>Araneomorphae</taxon>
        <taxon>Entelegynae</taxon>
        <taxon>Araneoidea</taxon>
        <taxon>Nephilidae</taxon>
        <taxon>Trichonephila</taxon>
        <taxon>Trichonephila inaurata</taxon>
    </lineage>
</organism>
<reference evidence="2" key="1">
    <citation type="submission" date="2020-08" db="EMBL/GenBank/DDBJ databases">
        <title>Multicomponent nature underlies the extraordinary mechanical properties of spider dragline silk.</title>
        <authorList>
            <person name="Kono N."/>
            <person name="Nakamura H."/>
            <person name="Mori M."/>
            <person name="Yoshida Y."/>
            <person name="Ohtoshi R."/>
            <person name="Malay A.D."/>
            <person name="Moran D.A.P."/>
            <person name="Tomita M."/>
            <person name="Numata K."/>
            <person name="Arakawa K."/>
        </authorList>
    </citation>
    <scope>NUCLEOTIDE SEQUENCE</scope>
</reference>
<accession>A0A8X6Y5K1</accession>
<dbReference type="Pfam" id="PF18701">
    <property type="entry name" value="DUF5641"/>
    <property type="match status" value="1"/>
</dbReference>
<dbReference type="Proteomes" id="UP000886998">
    <property type="component" value="Unassembled WGS sequence"/>
</dbReference>
<dbReference type="InterPro" id="IPR040676">
    <property type="entry name" value="DUF5641"/>
</dbReference>
<sequence>MLELWTETLSKLPCPDLRKENPSSLKDNGNKANNSPSAPWYGDWWERIVSSIKQILLKCHGRVCVTYEKMLLILCEGESILSEKPLSYVSENPNEMTAITPSHFIQVIRGTEEKCVILSQDLREKKFPLGEIVLIRSDNFKRLNWPLGHVIELYPGKDGIERVAKLRVANGFVIRLLQRHSPLEISVTNLPSDITHKVKIFQNPIKTLTD</sequence>
<protein>
    <submittedName>
        <fullName evidence="2">Integrase catalytic domain-containing protein</fullName>
    </submittedName>
</protein>
<feature type="domain" description="DUF5641" evidence="1">
    <location>
        <begin position="124"/>
        <end position="179"/>
    </location>
</feature>
<name>A0A8X6Y5K1_9ARAC</name>
<dbReference type="OrthoDB" id="6419856at2759"/>
<proteinExistence type="predicted"/>
<evidence type="ECO:0000313" key="2">
    <source>
        <dbReference type="EMBL" id="GFY66083.1"/>
    </source>
</evidence>
<comment type="caution">
    <text evidence="2">The sequence shown here is derived from an EMBL/GenBank/DDBJ whole genome shotgun (WGS) entry which is preliminary data.</text>
</comment>
<dbReference type="EMBL" id="BMAV01015810">
    <property type="protein sequence ID" value="GFY66083.1"/>
    <property type="molecule type" value="Genomic_DNA"/>
</dbReference>
<gene>
    <name evidence="2" type="primary">AVEN_156728_1</name>
    <name evidence="2" type="ORF">TNIN_394241</name>
</gene>
<evidence type="ECO:0000313" key="3">
    <source>
        <dbReference type="Proteomes" id="UP000886998"/>
    </source>
</evidence>
<dbReference type="PANTHER" id="PTHR47331">
    <property type="entry name" value="PHD-TYPE DOMAIN-CONTAINING PROTEIN"/>
    <property type="match status" value="1"/>
</dbReference>
<keyword evidence="3" id="KW-1185">Reference proteome</keyword>
<dbReference type="AlphaFoldDB" id="A0A8X6Y5K1"/>